<dbReference type="SUPFAM" id="SSF81321">
    <property type="entry name" value="Family A G protein-coupled receptor-like"/>
    <property type="match status" value="1"/>
</dbReference>
<dbReference type="InterPro" id="IPR053219">
    <property type="entry name" value="GPCR_Dmsr-1"/>
</dbReference>
<dbReference type="GO" id="GO:0005886">
    <property type="term" value="C:plasma membrane"/>
    <property type="evidence" value="ECO:0007669"/>
    <property type="project" value="TreeGrafter"/>
</dbReference>
<sequence length="200" mass="23113">MCYEESDLLNYSDSLVISFVSKLDEFNKVYTVFHRYVCLVICFIGVISNLVHVLVLSRPWMRRCAVNCVLTAVAFCDIFTMVSYSVYLFRFRIYQGENGYSYKWMLFLKIHVAVSIALHAITLYMGAALAFIRWQALGNIHSRWLQPKSAWWLFIIATSSISILCIPTILLHEIYVIPVNSGLVYSLKSKYMGKLSNYIL</sequence>
<dbReference type="GO" id="GO:0008528">
    <property type="term" value="F:G protein-coupled peptide receptor activity"/>
    <property type="evidence" value="ECO:0007669"/>
    <property type="project" value="InterPro"/>
</dbReference>
<keyword evidence="2" id="KW-1185">Reference proteome</keyword>
<dbReference type="Pfam" id="PF10324">
    <property type="entry name" value="7TM_GPCR_Srw"/>
    <property type="match status" value="1"/>
</dbReference>
<protein>
    <submittedName>
        <fullName evidence="3">G_PROTEIN_RECEP_F1_2 domain-containing protein</fullName>
    </submittedName>
</protein>
<proteinExistence type="predicted"/>
<keyword evidence="1" id="KW-0812">Transmembrane</keyword>
<dbReference type="AlphaFoldDB" id="A0A1I7WW07"/>
<dbReference type="PANTHER" id="PTHR46273:SF3">
    <property type="entry name" value="G-PROTEIN COUPLED RECEPTORS FAMILY 1 PROFILE DOMAIN-CONTAINING PROTEIN"/>
    <property type="match status" value="1"/>
</dbReference>
<dbReference type="InterPro" id="IPR019427">
    <property type="entry name" value="7TM_GPCR_serpentine_rcpt_Srw"/>
</dbReference>
<feature type="transmembrane region" description="Helical" evidence="1">
    <location>
        <begin position="33"/>
        <end position="56"/>
    </location>
</feature>
<accession>A0A1I7WW07</accession>
<evidence type="ECO:0000313" key="3">
    <source>
        <dbReference type="WBParaSite" id="Hba_09315"/>
    </source>
</evidence>
<keyword evidence="1" id="KW-1133">Transmembrane helix</keyword>
<evidence type="ECO:0000256" key="1">
    <source>
        <dbReference type="SAM" id="Phobius"/>
    </source>
</evidence>
<dbReference type="Proteomes" id="UP000095283">
    <property type="component" value="Unplaced"/>
</dbReference>
<keyword evidence="1" id="KW-0472">Membrane</keyword>
<organism evidence="2 3">
    <name type="scientific">Heterorhabditis bacteriophora</name>
    <name type="common">Entomopathogenic nematode worm</name>
    <dbReference type="NCBI Taxonomy" id="37862"/>
    <lineage>
        <taxon>Eukaryota</taxon>
        <taxon>Metazoa</taxon>
        <taxon>Ecdysozoa</taxon>
        <taxon>Nematoda</taxon>
        <taxon>Chromadorea</taxon>
        <taxon>Rhabditida</taxon>
        <taxon>Rhabditina</taxon>
        <taxon>Rhabditomorpha</taxon>
        <taxon>Strongyloidea</taxon>
        <taxon>Heterorhabditidae</taxon>
        <taxon>Heterorhabditis</taxon>
    </lineage>
</organism>
<evidence type="ECO:0000313" key="2">
    <source>
        <dbReference type="Proteomes" id="UP000095283"/>
    </source>
</evidence>
<dbReference type="PANTHER" id="PTHR46273">
    <property type="entry name" value="MYOSUPPRESSIN RECEPTOR 1, ISOFORM B-RELATED"/>
    <property type="match status" value="1"/>
</dbReference>
<reference evidence="3" key="1">
    <citation type="submission" date="2016-11" db="UniProtKB">
        <authorList>
            <consortium name="WormBaseParasite"/>
        </authorList>
    </citation>
    <scope>IDENTIFICATION</scope>
</reference>
<feature type="transmembrane region" description="Helical" evidence="1">
    <location>
        <begin position="152"/>
        <end position="177"/>
    </location>
</feature>
<feature type="transmembrane region" description="Helical" evidence="1">
    <location>
        <begin position="68"/>
        <end position="90"/>
    </location>
</feature>
<feature type="transmembrane region" description="Helical" evidence="1">
    <location>
        <begin position="110"/>
        <end position="132"/>
    </location>
</feature>
<dbReference type="Gene3D" id="1.20.1070.10">
    <property type="entry name" value="Rhodopsin 7-helix transmembrane proteins"/>
    <property type="match status" value="1"/>
</dbReference>
<name>A0A1I7WW07_HETBA</name>
<dbReference type="WBParaSite" id="Hba_09315">
    <property type="protein sequence ID" value="Hba_09315"/>
    <property type="gene ID" value="Hba_09315"/>
</dbReference>